<evidence type="ECO:0000313" key="4">
    <source>
        <dbReference type="Proteomes" id="UP000585050"/>
    </source>
</evidence>
<dbReference type="InterPro" id="IPR014710">
    <property type="entry name" value="RmlC-like_jellyroll"/>
</dbReference>
<reference evidence="3 4" key="1">
    <citation type="submission" date="2020-04" db="EMBL/GenBank/DDBJ databases">
        <title>Flammeovirga sp. SR4, a novel species isolated from seawater.</title>
        <authorList>
            <person name="Wang X."/>
        </authorList>
    </citation>
    <scope>NUCLEOTIDE SEQUENCE [LARGE SCALE GENOMIC DNA]</scope>
    <source>
        <strain evidence="3 4">SR4</strain>
    </source>
</reference>
<evidence type="ECO:0000256" key="1">
    <source>
        <dbReference type="SAM" id="Coils"/>
    </source>
</evidence>
<dbReference type="Gene3D" id="2.60.120.10">
    <property type="entry name" value="Jelly Rolls"/>
    <property type="match status" value="1"/>
</dbReference>
<dbReference type="RefSeq" id="WP_168884352.1">
    <property type="nucleotide sequence ID" value="NZ_JABAIL010000007.1"/>
</dbReference>
<keyword evidence="1" id="KW-0175">Coiled coil</keyword>
<accession>A0A7X8SNY7</accession>
<dbReference type="CDD" id="cd00038">
    <property type="entry name" value="CAP_ED"/>
    <property type="match status" value="1"/>
</dbReference>
<dbReference type="InterPro" id="IPR000595">
    <property type="entry name" value="cNMP-bd_dom"/>
</dbReference>
<dbReference type="Pfam" id="PF00027">
    <property type="entry name" value="cNMP_binding"/>
    <property type="match status" value="1"/>
</dbReference>
<dbReference type="PROSITE" id="PS50042">
    <property type="entry name" value="CNMP_BINDING_3"/>
    <property type="match status" value="1"/>
</dbReference>
<dbReference type="AlphaFoldDB" id="A0A7X8SNY7"/>
<organism evidence="3 4">
    <name type="scientific">Flammeovirga agarivorans</name>
    <dbReference type="NCBI Taxonomy" id="2726742"/>
    <lineage>
        <taxon>Bacteria</taxon>
        <taxon>Pseudomonadati</taxon>
        <taxon>Bacteroidota</taxon>
        <taxon>Cytophagia</taxon>
        <taxon>Cytophagales</taxon>
        <taxon>Flammeovirgaceae</taxon>
        <taxon>Flammeovirga</taxon>
    </lineage>
</organism>
<dbReference type="Proteomes" id="UP000585050">
    <property type="component" value="Unassembled WGS sequence"/>
</dbReference>
<keyword evidence="4" id="KW-1185">Reference proteome</keyword>
<protein>
    <submittedName>
        <fullName evidence="3">Crp/Fnr family transcriptional regulator</fullName>
    </submittedName>
</protein>
<sequence>MRNYLNATGLFNQQEIDEFLSIGKRVYLQKGEFYLSEGEIAKKFAFVVSGVLRSFYYSSKSEEITYCFCFNNELISGYSSMVTQLPTRENIQAIDDCELIEFSMEQVNQIIGNKSNWLQFSKEIAERNYIKLEQRIFILQKENAQMAYNDLLERHAEYLNKIPLGYLASYLGISQRHLSRIRKEATYI</sequence>
<name>A0A7X8SNY7_9BACT</name>
<gene>
    <name evidence="3" type="ORF">HGP29_20735</name>
</gene>
<evidence type="ECO:0000259" key="2">
    <source>
        <dbReference type="PROSITE" id="PS50042"/>
    </source>
</evidence>
<proteinExistence type="predicted"/>
<dbReference type="EMBL" id="JABAIL010000007">
    <property type="protein sequence ID" value="NLR93638.1"/>
    <property type="molecule type" value="Genomic_DNA"/>
</dbReference>
<evidence type="ECO:0000313" key="3">
    <source>
        <dbReference type="EMBL" id="NLR93638.1"/>
    </source>
</evidence>
<feature type="domain" description="Cyclic nucleotide-binding" evidence="2">
    <location>
        <begin position="27"/>
        <end position="112"/>
    </location>
</feature>
<feature type="coiled-coil region" evidence="1">
    <location>
        <begin position="122"/>
        <end position="161"/>
    </location>
</feature>
<comment type="caution">
    <text evidence="3">The sequence shown here is derived from an EMBL/GenBank/DDBJ whole genome shotgun (WGS) entry which is preliminary data.</text>
</comment>
<dbReference type="SUPFAM" id="SSF51206">
    <property type="entry name" value="cAMP-binding domain-like"/>
    <property type="match status" value="1"/>
</dbReference>
<dbReference type="InterPro" id="IPR018490">
    <property type="entry name" value="cNMP-bd_dom_sf"/>
</dbReference>